<comment type="caution">
    <text evidence="1">The sequence shown here is derived from an EMBL/GenBank/DDBJ whole genome shotgun (WGS) entry which is preliminary data.</text>
</comment>
<sequence>MREPTANARKTYREFRERIIDSLKPQQVQDSYSLEEPHPLQRLRLKVTAFREHLACNGEQMLAQDPEVEPLLRKALAIPDEIRLLPTKSEKLRQNLMFFLPFWLMARRAQALLQSIGTHEGRKLLFGLQVNRTLPGQYYFNPSLDFALLRLEAPRTFEALRDMVHVDFDLMQACYRLGVHRMDEMDRVAKTQYGGAKGALVRVLVELGMIRSTKALEQLPRRIDWFYDENCLTQDTLRKFRQVVQVLGNAGADPTAIVQLLKYPVSRLDPQRLSATLAVLKLNGPQLSVLIETTGEQLLLAKTEQWTFLCEVLRLQSAAEMGQFRRLLDSGRTPSREFSLALLAAGADVAALEVCQSLILSVRERVDVSIPISALQRLLAVPHSLTFAELSKAEDYLMLEHDLEAFLQVLVQHGYGSANDILDFQHCYRRIGTNVLHRCLQIAGTCVGAETPAIVAQWVAQAGAGGHIDSFEYLLQSGELRTFHHLQQTLTLAPLGVPMLRYIREDRGVTNLPALRKWYYEEAPGINELRFWSVLDEIQRVLLDDAFERKNFTLLDGNRECVERLINQRIVTSIGAIPFPSDEATLGTYREAKRILLEQIVVELAPRLKNMLTETNGVLVKSLMEHIDEPLEQLRQRIADLAPLLGDLLSGRGPSGAALSDLEADLIAIVYHTTSSTIRSRWSEVIGREKDVASLVTGAQYSMNWDRTEQRLDSAVDSRGLQALSESLRFSACFSAGYREDMHKACHGLSPKRLEDVAADVWSLALHLGVLMAIAVSEPNVRYWFDQGTETITAMAEAHPLAYQHIESLHALFHVQLTDALDSQEATFVEGLDDVAAGILASRLDMGFNTASATAKEDLRKALAKARQVVLNVYQSWTAKQKKRFKQKTLNGLQTQMQAIVSKAPAAFFAKEATGLCTSSNTEMWQEKRHSHLLVFAPGQRRLAGMALLYFERVPALDADRDTLIIRAINPVRTFLATHTVSSIVDAYFDVAIRIAQANDLAAVAFPTPLGMHLMSNHQDIEGEIDKRFIKRATHWAGTFEEGQRLLTQPHRVAANFYAYKTGEVRVDTLYTVWHSKECEKKQLAVT</sequence>
<organism evidence="1 2">
    <name type="scientific">Pseudomonas fluorescens ICMP 11288</name>
    <dbReference type="NCBI Taxonomy" id="1198309"/>
    <lineage>
        <taxon>Bacteria</taxon>
        <taxon>Pseudomonadati</taxon>
        <taxon>Pseudomonadota</taxon>
        <taxon>Gammaproteobacteria</taxon>
        <taxon>Pseudomonadales</taxon>
        <taxon>Pseudomonadaceae</taxon>
        <taxon>Pseudomonas</taxon>
    </lineage>
</organism>
<gene>
    <name evidence="1" type="ORF">AO063_29120</name>
</gene>
<dbReference type="EMBL" id="LKEF01000071">
    <property type="protein sequence ID" value="KTB56204.1"/>
    <property type="molecule type" value="Genomic_DNA"/>
</dbReference>
<evidence type="ECO:0000313" key="2">
    <source>
        <dbReference type="Proteomes" id="UP000054197"/>
    </source>
</evidence>
<evidence type="ECO:0000313" key="1">
    <source>
        <dbReference type="EMBL" id="KTB56204.1"/>
    </source>
</evidence>
<name>A0A0W0H5X4_PSEFL</name>
<protein>
    <submittedName>
        <fullName evidence="1">Uncharacterized protein</fullName>
    </submittedName>
</protein>
<proteinExistence type="predicted"/>
<dbReference type="AlphaFoldDB" id="A0A0W0H5X4"/>
<accession>A0A0W0H5X4</accession>
<dbReference type="RefSeq" id="WP_058422528.1">
    <property type="nucleotide sequence ID" value="NZ_LKEF01000071.1"/>
</dbReference>
<reference evidence="1 2" key="1">
    <citation type="submission" date="2015-09" db="EMBL/GenBank/DDBJ databases">
        <title>Genome sequence of ICMP 11288.</title>
        <authorList>
            <person name="Visnovsky S."/>
            <person name="Lu A."/>
            <person name="Panda P."/>
            <person name="Pitman A."/>
        </authorList>
    </citation>
    <scope>NUCLEOTIDE SEQUENCE [LARGE SCALE GENOMIC DNA]</scope>
    <source>
        <strain evidence="1 2">ICMP 11288</strain>
    </source>
</reference>
<dbReference type="Proteomes" id="UP000054197">
    <property type="component" value="Unassembled WGS sequence"/>
</dbReference>